<dbReference type="EMBL" id="SRMA01023883">
    <property type="protein sequence ID" value="TRZ02784.1"/>
    <property type="molecule type" value="Genomic_DNA"/>
</dbReference>
<organism evidence="1 2">
    <name type="scientific">Danionella cerebrum</name>
    <dbReference type="NCBI Taxonomy" id="2873325"/>
    <lineage>
        <taxon>Eukaryota</taxon>
        <taxon>Metazoa</taxon>
        <taxon>Chordata</taxon>
        <taxon>Craniata</taxon>
        <taxon>Vertebrata</taxon>
        <taxon>Euteleostomi</taxon>
        <taxon>Actinopterygii</taxon>
        <taxon>Neopterygii</taxon>
        <taxon>Teleostei</taxon>
        <taxon>Ostariophysi</taxon>
        <taxon>Cypriniformes</taxon>
        <taxon>Danionidae</taxon>
        <taxon>Danioninae</taxon>
        <taxon>Danionella</taxon>
    </lineage>
</organism>
<dbReference type="OrthoDB" id="10248838at2759"/>
<dbReference type="EMBL" id="SRMA01023883">
    <property type="protein sequence ID" value="TRZ02786.1"/>
    <property type="molecule type" value="Genomic_DNA"/>
</dbReference>
<comment type="caution">
    <text evidence="1">The sequence shown here is derived from an EMBL/GenBank/DDBJ whole genome shotgun (WGS) entry which is preliminary data.</text>
</comment>
<gene>
    <name evidence="1" type="ORF">DNTS_028825</name>
</gene>
<keyword evidence="2" id="KW-1185">Reference proteome</keyword>
<dbReference type="EMBL" id="SRMA01023883">
    <property type="protein sequence ID" value="TRZ02787.1"/>
    <property type="molecule type" value="Genomic_DNA"/>
</dbReference>
<dbReference type="PANTHER" id="PTHR34258:SF1">
    <property type="entry name" value="ARMADILLO-LIKE HELICAL DOMAIN CONTAINING PROTEIN 1"/>
    <property type="match status" value="1"/>
</dbReference>
<dbReference type="Proteomes" id="UP000316079">
    <property type="component" value="Unassembled WGS sequence"/>
</dbReference>
<dbReference type="GO" id="GO:0048513">
    <property type="term" value="P:animal organ development"/>
    <property type="evidence" value="ECO:0007669"/>
    <property type="project" value="UniProtKB-ARBA"/>
</dbReference>
<reference evidence="1 2" key="1">
    <citation type="journal article" date="2019" name="Sci. Data">
        <title>Hybrid genome assembly and annotation of Danionella translucida.</title>
        <authorList>
            <person name="Kadobianskyi M."/>
            <person name="Schulze L."/>
            <person name="Schuelke M."/>
            <person name="Judkewitz B."/>
        </authorList>
    </citation>
    <scope>NUCLEOTIDE SEQUENCE [LARGE SCALE GENOMIC DNA]</scope>
    <source>
        <strain evidence="1 2">Bolton</strain>
    </source>
</reference>
<dbReference type="InterPro" id="IPR000225">
    <property type="entry name" value="Armadillo"/>
</dbReference>
<dbReference type="InterPro" id="IPR011989">
    <property type="entry name" value="ARM-like"/>
</dbReference>
<dbReference type="SMART" id="SM00185">
    <property type="entry name" value="ARM"/>
    <property type="match status" value="3"/>
</dbReference>
<dbReference type="InterPro" id="IPR016024">
    <property type="entry name" value="ARM-type_fold"/>
</dbReference>
<dbReference type="SUPFAM" id="SSF48371">
    <property type="entry name" value="ARM repeat"/>
    <property type="match status" value="1"/>
</dbReference>
<dbReference type="AlphaFoldDB" id="A0A553RKS5"/>
<dbReference type="PANTHER" id="PTHR34258">
    <property type="entry name" value="ARMADILLO-LIKE HELICAL DOMAIN CONTAINING PROTEIN 1"/>
    <property type="match status" value="1"/>
</dbReference>
<reference evidence="1" key="2">
    <citation type="submission" date="2019-04" db="EMBL/GenBank/DDBJ databases">
        <authorList>
            <person name="Kadobianskyi M."/>
            <person name="Schulze L."/>
            <person name="Schuelke M."/>
            <person name="Judkewitz B."/>
        </authorList>
    </citation>
    <scope>NUCLEOTIDE SEQUENCE</scope>
    <source>
        <strain evidence="1">Bolton</strain>
        <tissue evidence="1">Whole-body</tissue>
    </source>
</reference>
<sequence length="407" mass="45637">MGQTDIRNASVMFGSKEQVSINQAMCFLHEWDQASKPVRCRMLRDFLSKNTGKTCSELELEFAQVASLFLARLTAWLRLTYMFGTCLDLQLRAVGVFISANHQYMIEFVEVGGVLTLLEILGQEKLKEEDKNEALHLLRIISNMGQKYKELVCESYGVKAIAECLAKSESEGALETSAALLESLIHGNPKFQIQVYKGLVALLTCTSPRAQQLVLKILRGNQPLVKIANHTIVEPLLNLLRSAHLEVQYEATELITELMQSEVRLALLKGLIDFLKPKKEKSPDEVIDQETSMLTAVHPVLLQQAACAKTIRILAKRSETISKELLSLQVIHHLLYAIGSQEHADSQKQASLALEHFVHKYPVVKEQVRTALGTTLFESFVQNADVLHLCIDDVQAFMLRSNTVKVL</sequence>
<evidence type="ECO:0000313" key="2">
    <source>
        <dbReference type="Proteomes" id="UP000316079"/>
    </source>
</evidence>
<evidence type="ECO:0008006" key="3">
    <source>
        <dbReference type="Google" id="ProtNLM"/>
    </source>
</evidence>
<name>A0A553RKS5_9TELE</name>
<accession>A0A553RKS5</accession>
<protein>
    <recommendedName>
        <fullName evidence="3">Armadillo like helical domain containing 1</fullName>
    </recommendedName>
</protein>
<proteinExistence type="predicted"/>
<dbReference type="InterPro" id="IPR041090">
    <property type="entry name" value="DUF5578"/>
</dbReference>
<dbReference type="EMBL" id="SRMA01023883">
    <property type="protein sequence ID" value="TRZ02785.1"/>
    <property type="molecule type" value="Genomic_DNA"/>
</dbReference>
<evidence type="ECO:0000313" key="1">
    <source>
        <dbReference type="EMBL" id="TRZ02786.1"/>
    </source>
</evidence>
<dbReference type="Gene3D" id="1.25.10.10">
    <property type="entry name" value="Leucine-rich Repeat Variant"/>
    <property type="match status" value="2"/>
</dbReference>
<dbReference type="Pfam" id="PF17741">
    <property type="entry name" value="DUF5578"/>
    <property type="match status" value="1"/>
</dbReference>